<protein>
    <recommendedName>
        <fullName evidence="4">Transposase</fullName>
    </recommendedName>
</protein>
<name>A0A7I9Y2H3_9MYCO</name>
<feature type="compositionally biased region" description="Basic residues" evidence="1">
    <location>
        <begin position="349"/>
        <end position="371"/>
    </location>
</feature>
<evidence type="ECO:0000313" key="3">
    <source>
        <dbReference type="Proteomes" id="UP000465361"/>
    </source>
</evidence>
<dbReference type="EMBL" id="BLKW01000004">
    <property type="protein sequence ID" value="GFG76083.1"/>
    <property type="molecule type" value="Genomic_DNA"/>
</dbReference>
<evidence type="ECO:0000256" key="1">
    <source>
        <dbReference type="SAM" id="MobiDB-lite"/>
    </source>
</evidence>
<feature type="region of interest" description="Disordered" evidence="1">
    <location>
        <begin position="282"/>
        <end position="371"/>
    </location>
</feature>
<keyword evidence="3" id="KW-1185">Reference proteome</keyword>
<accession>A0A7I9Y2H3</accession>
<sequence>MDKQGSERIYESVLLRRTYRDGPTVRNETVANLSTLPPAAIAALEATLKGHTLVPADDEFTVTRALPHGHVAAVAAMARQLGLPALLGPPCRSRDLVLGLIISRVIHPGSKLATLSRWADTTLGADLAIAGASTDEVYAAMDWLLARQDVIEKKLVAKHLGRDVNPSRMALFDLTSSWVTGRCCELAARGYSRDRKKGLPQITYGVLTDAAGRPVAVRVFPGDTADPLAFTEIVDVIRTRFGLTQLVLVGDRGMITRARIEAIKKLNDTGAGFGWITALRAPGDHQTRRRRRAAADEPVRHPRPRRDHPPRLPGRAADRLPQPRPGRRARPQTRRTVGRDPGAAGPYRRAGRSRNPHRCGPHRRSRRESHQ</sequence>
<organism evidence="2 3">
    <name type="scientific">Mycobacterium botniense</name>
    <dbReference type="NCBI Taxonomy" id="84962"/>
    <lineage>
        <taxon>Bacteria</taxon>
        <taxon>Bacillati</taxon>
        <taxon>Actinomycetota</taxon>
        <taxon>Actinomycetes</taxon>
        <taxon>Mycobacteriales</taxon>
        <taxon>Mycobacteriaceae</taxon>
        <taxon>Mycobacterium</taxon>
    </lineage>
</organism>
<reference evidence="2 3" key="1">
    <citation type="journal article" date="2019" name="Emerg. Microbes Infect.">
        <title>Comprehensive subspecies identification of 175 nontuberculous mycobacteria species based on 7547 genomic profiles.</title>
        <authorList>
            <person name="Matsumoto Y."/>
            <person name="Kinjo T."/>
            <person name="Motooka D."/>
            <person name="Nabeya D."/>
            <person name="Jung N."/>
            <person name="Uechi K."/>
            <person name="Horii T."/>
            <person name="Iida T."/>
            <person name="Fujita J."/>
            <person name="Nakamura S."/>
        </authorList>
    </citation>
    <scope>NUCLEOTIDE SEQUENCE [LARGE SCALE GENOMIC DNA]</scope>
    <source>
        <strain evidence="2 3">JCM 17322</strain>
    </source>
</reference>
<dbReference type="AlphaFoldDB" id="A0A7I9Y2H3"/>
<evidence type="ECO:0008006" key="4">
    <source>
        <dbReference type="Google" id="ProtNLM"/>
    </source>
</evidence>
<comment type="caution">
    <text evidence="2">The sequence shown here is derived from an EMBL/GenBank/DDBJ whole genome shotgun (WGS) entry which is preliminary data.</text>
</comment>
<gene>
    <name evidence="2" type="ORF">MBOT_34480</name>
</gene>
<evidence type="ECO:0000313" key="2">
    <source>
        <dbReference type="EMBL" id="GFG76083.1"/>
    </source>
</evidence>
<proteinExistence type="predicted"/>
<dbReference type="Proteomes" id="UP000465361">
    <property type="component" value="Unassembled WGS sequence"/>
</dbReference>